<comment type="caution">
    <text evidence="2">The sequence shown here is derived from an EMBL/GenBank/DDBJ whole genome shotgun (WGS) entry which is preliminary data.</text>
</comment>
<dbReference type="Proteomes" id="UP001249851">
    <property type="component" value="Unassembled WGS sequence"/>
</dbReference>
<feature type="transmembrane region" description="Helical" evidence="1">
    <location>
        <begin position="134"/>
        <end position="154"/>
    </location>
</feature>
<dbReference type="AlphaFoldDB" id="A0AAD9QRS4"/>
<dbReference type="EMBL" id="JARQWQ010000017">
    <property type="protein sequence ID" value="KAK2566232.1"/>
    <property type="molecule type" value="Genomic_DNA"/>
</dbReference>
<dbReference type="Gene3D" id="1.20.1070.10">
    <property type="entry name" value="Rhodopsin 7-helix transmembrane proteins"/>
    <property type="match status" value="2"/>
</dbReference>
<keyword evidence="1" id="KW-1133">Transmembrane helix</keyword>
<reference evidence="2" key="1">
    <citation type="journal article" date="2023" name="G3 (Bethesda)">
        <title>Whole genome assembly and annotation of the endangered Caribbean coral Acropora cervicornis.</title>
        <authorList>
            <person name="Selwyn J.D."/>
            <person name="Vollmer S.V."/>
        </authorList>
    </citation>
    <scope>NUCLEOTIDE SEQUENCE</scope>
    <source>
        <strain evidence="2">K2</strain>
    </source>
</reference>
<evidence type="ECO:0000313" key="2">
    <source>
        <dbReference type="EMBL" id="KAK2566232.1"/>
    </source>
</evidence>
<keyword evidence="1" id="KW-0812">Transmembrane</keyword>
<sequence length="155" mass="17231">MNLSSCTELLHYLPSAEDAKDFYSSLLANCVLNAFMAVLTVILNCTAIHAVRKASYLSTSLRTLLLNLAISDLGIAGVGLFVTSILYFKIYQVRRRHNIQIQQIQPHQELCQSNDAASAEETMTFAKKYAVGVFYVYAVFLLCYLPHAFSLLALA</sequence>
<keyword evidence="1" id="KW-0472">Membrane</keyword>
<proteinExistence type="predicted"/>
<feature type="non-terminal residue" evidence="2">
    <location>
        <position position="155"/>
    </location>
</feature>
<name>A0AAD9QRS4_ACRCE</name>
<dbReference type="SUPFAM" id="SSF81321">
    <property type="entry name" value="Family A G protein-coupled receptor-like"/>
    <property type="match status" value="1"/>
</dbReference>
<evidence type="ECO:0000256" key="1">
    <source>
        <dbReference type="SAM" id="Phobius"/>
    </source>
</evidence>
<feature type="transmembrane region" description="Helical" evidence="1">
    <location>
        <begin position="64"/>
        <end position="88"/>
    </location>
</feature>
<keyword evidence="3" id="KW-1185">Reference proteome</keyword>
<reference evidence="2" key="2">
    <citation type="journal article" date="2023" name="Science">
        <title>Genomic signatures of disease resistance in endangered staghorn corals.</title>
        <authorList>
            <person name="Vollmer S.V."/>
            <person name="Selwyn J.D."/>
            <person name="Despard B.A."/>
            <person name="Roesel C.L."/>
        </authorList>
    </citation>
    <scope>NUCLEOTIDE SEQUENCE</scope>
    <source>
        <strain evidence="2">K2</strain>
    </source>
</reference>
<evidence type="ECO:0008006" key="4">
    <source>
        <dbReference type="Google" id="ProtNLM"/>
    </source>
</evidence>
<accession>A0AAD9QRS4</accession>
<protein>
    <recommendedName>
        <fullName evidence="4">G-protein coupled receptors family 1 profile domain-containing protein</fullName>
    </recommendedName>
</protein>
<organism evidence="2 3">
    <name type="scientific">Acropora cervicornis</name>
    <name type="common">Staghorn coral</name>
    <dbReference type="NCBI Taxonomy" id="6130"/>
    <lineage>
        <taxon>Eukaryota</taxon>
        <taxon>Metazoa</taxon>
        <taxon>Cnidaria</taxon>
        <taxon>Anthozoa</taxon>
        <taxon>Hexacorallia</taxon>
        <taxon>Scleractinia</taxon>
        <taxon>Astrocoeniina</taxon>
        <taxon>Acroporidae</taxon>
        <taxon>Acropora</taxon>
    </lineage>
</organism>
<evidence type="ECO:0000313" key="3">
    <source>
        <dbReference type="Proteomes" id="UP001249851"/>
    </source>
</evidence>
<feature type="transmembrane region" description="Helical" evidence="1">
    <location>
        <begin position="22"/>
        <end position="43"/>
    </location>
</feature>
<gene>
    <name evidence="2" type="ORF">P5673_009702</name>
</gene>